<evidence type="ECO:0000256" key="1">
    <source>
        <dbReference type="ARBA" id="ARBA00001947"/>
    </source>
</evidence>
<keyword evidence="7" id="KW-0482">Metalloprotease</keyword>
<evidence type="ECO:0000256" key="2">
    <source>
        <dbReference type="ARBA" id="ARBA00007357"/>
    </source>
</evidence>
<dbReference type="PROSITE" id="PS51885">
    <property type="entry name" value="NEPRILYSIN"/>
    <property type="match status" value="1"/>
</dbReference>
<comment type="cofactor">
    <cofactor evidence="1">
        <name>Zn(2+)</name>
        <dbReference type="ChEBI" id="CHEBI:29105"/>
    </cofactor>
</comment>
<dbReference type="CDD" id="cd08662">
    <property type="entry name" value="M13"/>
    <property type="match status" value="1"/>
</dbReference>
<protein>
    <submittedName>
        <fullName evidence="11">M13 family peptidase</fullName>
    </submittedName>
</protein>
<evidence type="ECO:0000313" key="11">
    <source>
        <dbReference type="EMBL" id="TPH18013.1"/>
    </source>
</evidence>
<evidence type="ECO:0000313" key="12">
    <source>
        <dbReference type="Proteomes" id="UP000315303"/>
    </source>
</evidence>
<dbReference type="InterPro" id="IPR024079">
    <property type="entry name" value="MetalloPept_cat_dom_sf"/>
</dbReference>
<dbReference type="InterPro" id="IPR042089">
    <property type="entry name" value="Peptidase_M13_dom_2"/>
</dbReference>
<feature type="domain" description="Peptidase M13 N-terminal" evidence="10">
    <location>
        <begin position="47"/>
        <end position="424"/>
    </location>
</feature>
<dbReference type="InterPro" id="IPR018497">
    <property type="entry name" value="Peptidase_M13_C"/>
</dbReference>
<dbReference type="GO" id="GO:0005886">
    <property type="term" value="C:plasma membrane"/>
    <property type="evidence" value="ECO:0007669"/>
    <property type="project" value="TreeGrafter"/>
</dbReference>
<evidence type="ECO:0000256" key="5">
    <source>
        <dbReference type="ARBA" id="ARBA00022801"/>
    </source>
</evidence>
<dbReference type="OrthoDB" id="9775677at2"/>
<evidence type="ECO:0000256" key="3">
    <source>
        <dbReference type="ARBA" id="ARBA00022670"/>
    </source>
</evidence>
<feature type="signal peptide" evidence="8">
    <location>
        <begin position="1"/>
        <end position="27"/>
    </location>
</feature>
<dbReference type="Pfam" id="PF05649">
    <property type="entry name" value="Peptidase_M13_N"/>
    <property type="match status" value="1"/>
</dbReference>
<dbReference type="Gene3D" id="3.40.390.10">
    <property type="entry name" value="Collagenase (Catalytic Domain)"/>
    <property type="match status" value="1"/>
</dbReference>
<dbReference type="GO" id="GO:0016485">
    <property type="term" value="P:protein processing"/>
    <property type="evidence" value="ECO:0007669"/>
    <property type="project" value="TreeGrafter"/>
</dbReference>
<sequence>MKKQLIALTVLLTLVACNNNPPPPATANSQNLSSGLNLQAIDNSVRPGDDFNLYANGKWLAKTEIPDDKSSYGVGTIVHEQSQKDVKAIIEASATGNFPQGSNEQKVGDLYQSYVNWDSRNKAGLKPLYNEFKHIDAIKNYDDLAVHFASVNKLGYGLPFNLGQYVDFKDPNVYMMYTWQAGLGLPDREYYFTQDESSQKLRDDYLNHIEQMLSLTGAKNAKADAQLIFDLETKLASQQMKKEQTRDMVALYNKIPTAKLTEIMPDFNWQGYMAEAGVSDIDGLVVTQLDYMKALNDIIKDTKLADWKTYLKWGVLRTTATRLTQAVDKQHFEFYGKTLRGVTAQLPMWRRGVNVVNANIGEVVGEVYVKNHFPPEAKKRMEELVANLIKAYEVSIKELDWMTPETKTQALDKLSKFTPKIGYPDIWKDYSDLAIDKDDLFGNLKRSALVVYQQQLAKQNGPVQKHEWAMTPQTVNAYYNPPLNEIVFPAAILQPPFFNLAAEDAVNYGAIGAVIGHEIGHGFDDSGSTFDGDGVLRNWWTEADKSEFKNRTAKLVAQYDEFEPLDGVNVNGTFTLGENIGDLGGLSISLLAYNMSLNGKAAPTIDNFTGEQRVFLGYAQSWSKKYRDKALKHQIKTDPHSPSMYRVNGVVRNVPEFYRLFDVKPKDKLYLAPEDRVKIW</sequence>
<dbReference type="Proteomes" id="UP000315303">
    <property type="component" value="Unassembled WGS sequence"/>
</dbReference>
<keyword evidence="12" id="KW-1185">Reference proteome</keyword>
<dbReference type="InterPro" id="IPR008753">
    <property type="entry name" value="Peptidase_M13_N"/>
</dbReference>
<dbReference type="PRINTS" id="PR00786">
    <property type="entry name" value="NEPRILYSIN"/>
</dbReference>
<dbReference type="PANTHER" id="PTHR11733">
    <property type="entry name" value="ZINC METALLOPROTEASE FAMILY M13 NEPRILYSIN-RELATED"/>
    <property type="match status" value="1"/>
</dbReference>
<dbReference type="SUPFAM" id="SSF55486">
    <property type="entry name" value="Metalloproteases ('zincins'), catalytic domain"/>
    <property type="match status" value="1"/>
</dbReference>
<dbReference type="RefSeq" id="WP_140601582.1">
    <property type="nucleotide sequence ID" value="NZ_SAWY01000005.1"/>
</dbReference>
<evidence type="ECO:0000256" key="8">
    <source>
        <dbReference type="SAM" id="SignalP"/>
    </source>
</evidence>
<keyword evidence="5" id="KW-0378">Hydrolase</keyword>
<accession>A0A502L7G4</accession>
<dbReference type="GO" id="GO:0004222">
    <property type="term" value="F:metalloendopeptidase activity"/>
    <property type="evidence" value="ECO:0007669"/>
    <property type="project" value="InterPro"/>
</dbReference>
<dbReference type="PROSITE" id="PS51257">
    <property type="entry name" value="PROKAR_LIPOPROTEIN"/>
    <property type="match status" value="1"/>
</dbReference>
<feature type="domain" description="Peptidase M13 C-terminal" evidence="9">
    <location>
        <begin position="476"/>
        <end position="677"/>
    </location>
</feature>
<keyword evidence="4" id="KW-0479">Metal-binding</keyword>
<evidence type="ECO:0000256" key="7">
    <source>
        <dbReference type="ARBA" id="ARBA00023049"/>
    </source>
</evidence>
<keyword evidence="6" id="KW-0862">Zinc</keyword>
<reference evidence="11 12" key="1">
    <citation type="submission" date="2019-01" db="EMBL/GenBank/DDBJ databases">
        <title>Litorilituus lipolytica sp. nov., isolated from intertidal sand of the Yellow Sea in China.</title>
        <authorList>
            <person name="Liu A."/>
        </authorList>
    </citation>
    <scope>NUCLEOTIDE SEQUENCE [LARGE SCALE GENOMIC DNA]</scope>
    <source>
        <strain evidence="11 12">RZ04</strain>
    </source>
</reference>
<evidence type="ECO:0000256" key="4">
    <source>
        <dbReference type="ARBA" id="ARBA00022723"/>
    </source>
</evidence>
<dbReference type="PANTHER" id="PTHR11733:SF167">
    <property type="entry name" value="FI17812P1-RELATED"/>
    <property type="match status" value="1"/>
</dbReference>
<dbReference type="Pfam" id="PF01431">
    <property type="entry name" value="Peptidase_M13"/>
    <property type="match status" value="1"/>
</dbReference>
<name>A0A502L7G4_9GAMM</name>
<dbReference type="EMBL" id="SAWY01000005">
    <property type="protein sequence ID" value="TPH18013.1"/>
    <property type="molecule type" value="Genomic_DNA"/>
</dbReference>
<evidence type="ECO:0000259" key="10">
    <source>
        <dbReference type="Pfam" id="PF05649"/>
    </source>
</evidence>
<keyword evidence="3" id="KW-0645">Protease</keyword>
<feature type="chain" id="PRO_5021202050" evidence="8">
    <location>
        <begin position="28"/>
        <end position="680"/>
    </location>
</feature>
<comment type="caution">
    <text evidence="11">The sequence shown here is derived from an EMBL/GenBank/DDBJ whole genome shotgun (WGS) entry which is preliminary data.</text>
</comment>
<dbReference type="AlphaFoldDB" id="A0A502L7G4"/>
<comment type="similarity">
    <text evidence="2">Belongs to the peptidase M13 family.</text>
</comment>
<keyword evidence="8" id="KW-0732">Signal</keyword>
<dbReference type="InterPro" id="IPR000718">
    <property type="entry name" value="Peptidase_M13"/>
</dbReference>
<organism evidence="11 12">
    <name type="scientific">Litorilituus lipolyticus</name>
    <dbReference type="NCBI Taxonomy" id="2491017"/>
    <lineage>
        <taxon>Bacteria</taxon>
        <taxon>Pseudomonadati</taxon>
        <taxon>Pseudomonadota</taxon>
        <taxon>Gammaproteobacteria</taxon>
        <taxon>Alteromonadales</taxon>
        <taxon>Colwelliaceae</taxon>
        <taxon>Litorilituus</taxon>
    </lineage>
</organism>
<dbReference type="GO" id="GO:0046872">
    <property type="term" value="F:metal ion binding"/>
    <property type="evidence" value="ECO:0007669"/>
    <property type="project" value="UniProtKB-KW"/>
</dbReference>
<evidence type="ECO:0000256" key="6">
    <source>
        <dbReference type="ARBA" id="ARBA00022833"/>
    </source>
</evidence>
<gene>
    <name evidence="11" type="ORF">EPA86_02535</name>
</gene>
<proteinExistence type="inferred from homology"/>
<dbReference type="Gene3D" id="1.10.1380.10">
    <property type="entry name" value="Neutral endopeptidase , domain2"/>
    <property type="match status" value="1"/>
</dbReference>
<evidence type="ECO:0000259" key="9">
    <source>
        <dbReference type="Pfam" id="PF01431"/>
    </source>
</evidence>